<dbReference type="Proteomes" id="UP000499080">
    <property type="component" value="Unassembled WGS sequence"/>
</dbReference>
<reference evidence="1 2" key="1">
    <citation type="journal article" date="2019" name="Sci. Rep.">
        <title>Orb-weaving spider Araneus ventricosus genome elucidates the spidroin gene catalogue.</title>
        <authorList>
            <person name="Kono N."/>
            <person name="Nakamura H."/>
            <person name="Ohtoshi R."/>
            <person name="Moran D.A.P."/>
            <person name="Shinohara A."/>
            <person name="Yoshida Y."/>
            <person name="Fujiwara M."/>
            <person name="Mori M."/>
            <person name="Tomita M."/>
            <person name="Arakawa K."/>
        </authorList>
    </citation>
    <scope>NUCLEOTIDE SEQUENCE [LARGE SCALE GENOMIC DNA]</scope>
</reference>
<gene>
    <name evidence="1" type="ORF">AVEN_131408_1</name>
</gene>
<protein>
    <submittedName>
        <fullName evidence="1">Uncharacterized protein</fullName>
    </submittedName>
</protein>
<accession>A0A4Y2QCT1</accession>
<organism evidence="1 2">
    <name type="scientific">Araneus ventricosus</name>
    <name type="common">Orbweaver spider</name>
    <name type="synonym">Epeira ventricosa</name>
    <dbReference type="NCBI Taxonomy" id="182803"/>
    <lineage>
        <taxon>Eukaryota</taxon>
        <taxon>Metazoa</taxon>
        <taxon>Ecdysozoa</taxon>
        <taxon>Arthropoda</taxon>
        <taxon>Chelicerata</taxon>
        <taxon>Arachnida</taxon>
        <taxon>Araneae</taxon>
        <taxon>Araneomorphae</taxon>
        <taxon>Entelegynae</taxon>
        <taxon>Araneoidea</taxon>
        <taxon>Araneidae</taxon>
        <taxon>Araneus</taxon>
    </lineage>
</organism>
<comment type="caution">
    <text evidence="1">The sequence shown here is derived from an EMBL/GenBank/DDBJ whole genome shotgun (WGS) entry which is preliminary data.</text>
</comment>
<evidence type="ECO:0000313" key="2">
    <source>
        <dbReference type="Proteomes" id="UP000499080"/>
    </source>
</evidence>
<dbReference type="EMBL" id="BGPR01013531">
    <property type="protein sequence ID" value="GBN61042.1"/>
    <property type="molecule type" value="Genomic_DNA"/>
</dbReference>
<name>A0A4Y2QCT1_ARAVE</name>
<evidence type="ECO:0000313" key="1">
    <source>
        <dbReference type="EMBL" id="GBN61042.1"/>
    </source>
</evidence>
<dbReference type="AlphaFoldDB" id="A0A4Y2QCT1"/>
<keyword evidence="2" id="KW-1185">Reference proteome</keyword>
<sequence length="110" mass="12790">MSTITPLNLSVEFVNTLYTVIFSGLVKFSYINVRNEGYFGTDRIILNIGRLMCTTPELAPPLQASAPHQWEYVWSPTYDLTCSRPNTRRIFSRIWFRTWSPPASQSRPYH</sequence>
<proteinExistence type="predicted"/>